<proteinExistence type="predicted"/>
<evidence type="ECO:0000313" key="15">
    <source>
        <dbReference type="Proteomes" id="UP000283543"/>
    </source>
</evidence>
<dbReference type="EMBL" id="QUTA01004021">
    <property type="protein sequence ID" value="RHY21373.1"/>
    <property type="molecule type" value="Genomic_DNA"/>
</dbReference>
<dbReference type="AlphaFoldDB" id="A0A397BJU9"/>
<evidence type="ECO:0000313" key="13">
    <source>
        <dbReference type="Proteomes" id="UP000266239"/>
    </source>
</evidence>
<evidence type="ECO:0000313" key="9">
    <source>
        <dbReference type="EMBL" id="RHZ33846.1"/>
    </source>
</evidence>
<dbReference type="EMBL" id="QUTE01007479">
    <property type="protein sequence ID" value="RHZ29231.1"/>
    <property type="molecule type" value="Genomic_DNA"/>
</dbReference>
<dbReference type="Proteomes" id="UP000265427">
    <property type="component" value="Unassembled WGS sequence"/>
</dbReference>
<evidence type="ECO:0000313" key="6">
    <source>
        <dbReference type="EMBL" id="RHY62547.1"/>
    </source>
</evidence>
<evidence type="ECO:0000313" key="7">
    <source>
        <dbReference type="EMBL" id="RHY70010.1"/>
    </source>
</evidence>
<evidence type="ECO:0008006" key="17">
    <source>
        <dbReference type="Google" id="ProtNLM"/>
    </source>
</evidence>
<dbReference type="Proteomes" id="UP000265716">
    <property type="component" value="Unassembled WGS sequence"/>
</dbReference>
<protein>
    <recommendedName>
        <fullName evidence="17">PhzF family phenazine biosynthesis protein</fullName>
    </recommendedName>
</protein>
<evidence type="ECO:0000256" key="2">
    <source>
        <dbReference type="PIRSR" id="PIRSR016184-1"/>
    </source>
</evidence>
<dbReference type="Proteomes" id="UP000266643">
    <property type="component" value="Unassembled WGS sequence"/>
</dbReference>
<reference evidence="10 11" key="1">
    <citation type="submission" date="2018-08" db="EMBL/GenBank/DDBJ databases">
        <title>Aphanomyces genome sequencing and annotation.</title>
        <authorList>
            <person name="Minardi D."/>
            <person name="Oidtmann B."/>
            <person name="Van Der Giezen M."/>
            <person name="Studholme D.J."/>
        </authorList>
    </citation>
    <scope>NUCLEOTIDE SEQUENCE [LARGE SCALE GENOMIC DNA]</scope>
    <source>
        <strain evidence="8 12">197901</strain>
        <strain evidence="7 14">D2</strain>
        <strain evidence="9 16">FDL457</strain>
        <strain evidence="3 10">Kv</strain>
        <strain evidence="6 11">SA</strain>
        <strain evidence="5 15">Si</strain>
        <strain evidence="4 13">Yx</strain>
    </source>
</reference>
<dbReference type="PANTHER" id="PTHR13774:SF39">
    <property type="entry name" value="BIOSYNTHESIS PROTEIN, PUTATIVE-RELATED"/>
    <property type="match status" value="1"/>
</dbReference>
<evidence type="ECO:0000313" key="4">
    <source>
        <dbReference type="EMBL" id="RHY21373.1"/>
    </source>
</evidence>
<dbReference type="GO" id="GO:0016853">
    <property type="term" value="F:isomerase activity"/>
    <property type="evidence" value="ECO:0007669"/>
    <property type="project" value="UniProtKB-KW"/>
</dbReference>
<dbReference type="Proteomes" id="UP000286510">
    <property type="component" value="Unassembled WGS sequence"/>
</dbReference>
<dbReference type="Proteomes" id="UP000283543">
    <property type="component" value="Unassembled WGS sequence"/>
</dbReference>
<dbReference type="InterPro" id="IPR003719">
    <property type="entry name" value="Phenazine_PhzF-like"/>
</dbReference>
<organism evidence="3 10">
    <name type="scientific">Aphanomyces astaci</name>
    <name type="common">Crayfish plague agent</name>
    <dbReference type="NCBI Taxonomy" id="112090"/>
    <lineage>
        <taxon>Eukaryota</taxon>
        <taxon>Sar</taxon>
        <taxon>Stramenopiles</taxon>
        <taxon>Oomycota</taxon>
        <taxon>Saprolegniomycetes</taxon>
        <taxon>Saprolegniales</taxon>
        <taxon>Verrucalvaceae</taxon>
        <taxon>Aphanomyces</taxon>
    </lineage>
</organism>
<evidence type="ECO:0000256" key="1">
    <source>
        <dbReference type="ARBA" id="ARBA00023235"/>
    </source>
</evidence>
<evidence type="ECO:0000313" key="3">
    <source>
        <dbReference type="EMBL" id="RHY18436.1"/>
    </source>
</evidence>
<dbReference type="PIRSF" id="PIRSF016184">
    <property type="entry name" value="PhzC_PhzF"/>
    <property type="match status" value="1"/>
</dbReference>
<comment type="caution">
    <text evidence="3">The sequence shown here is derived from an EMBL/GenBank/DDBJ whole genome shotgun (WGS) entry which is preliminary data.</text>
</comment>
<evidence type="ECO:0000313" key="12">
    <source>
        <dbReference type="Proteomes" id="UP000266196"/>
    </source>
</evidence>
<dbReference type="Proteomes" id="UP000266239">
    <property type="component" value="Unassembled WGS sequence"/>
</dbReference>
<name>A0A397BJU9_APHAT</name>
<feature type="active site" evidence="2">
    <location>
        <position position="71"/>
    </location>
</feature>
<dbReference type="Proteomes" id="UP000266196">
    <property type="component" value="Unassembled WGS sequence"/>
</dbReference>
<evidence type="ECO:0000313" key="16">
    <source>
        <dbReference type="Proteomes" id="UP000286510"/>
    </source>
</evidence>
<evidence type="ECO:0000313" key="5">
    <source>
        <dbReference type="EMBL" id="RHY49311.1"/>
    </source>
</evidence>
<evidence type="ECO:0000313" key="14">
    <source>
        <dbReference type="Proteomes" id="UP000266643"/>
    </source>
</evidence>
<dbReference type="PANTHER" id="PTHR13774">
    <property type="entry name" value="PHENAZINE BIOSYNTHESIS PROTEIN"/>
    <property type="match status" value="1"/>
</dbReference>
<dbReference type="EMBL" id="QUTF01009917">
    <property type="protein sequence ID" value="RHZ33846.1"/>
    <property type="molecule type" value="Genomic_DNA"/>
</dbReference>
<dbReference type="EMBL" id="QUSZ01003441">
    <property type="protein sequence ID" value="RHY18436.1"/>
    <property type="molecule type" value="Genomic_DNA"/>
</dbReference>
<dbReference type="Pfam" id="PF02567">
    <property type="entry name" value="PhzC-PhzF"/>
    <property type="match status" value="1"/>
</dbReference>
<dbReference type="EMBL" id="QUTD01004042">
    <property type="protein sequence ID" value="RHY70010.1"/>
    <property type="molecule type" value="Genomic_DNA"/>
</dbReference>
<evidence type="ECO:0000313" key="11">
    <source>
        <dbReference type="Proteomes" id="UP000265716"/>
    </source>
</evidence>
<dbReference type="Gene3D" id="3.10.310.10">
    <property type="entry name" value="Diaminopimelate Epimerase, Chain A, domain 1"/>
    <property type="match status" value="2"/>
</dbReference>
<sequence>MWECRCFSLMRPSFAYKSRIFIMTTTATNVLHIAAFSNGNVGGNPAGVWIGDTLLPSADMARIAAEVGFSETVFASPTGDKSFRVRYFSPESEVPFCGHATIALGAALACQQGDGIFALTLNDATISVEGRNCDEGCYVALQSPATHSQPAPSDLVLDALNLFGLSYDDLDNTLPPGLAHGGADHLVLALRSRATLAAMKYDLAAGRKLMQSAGLVTIVLVFAESPQRFHTRNPFASGGVYEDPATGAATAALAGYLRDLDWPHGGVIDVVQGDDMGIPSRLRAEISNVHGSSIRVSGMARIMTDV</sequence>
<dbReference type="SUPFAM" id="SSF54506">
    <property type="entry name" value="Diaminopimelate epimerase-like"/>
    <property type="match status" value="1"/>
</dbReference>
<gene>
    <name evidence="4" type="ORF">DYB25_003551</name>
    <name evidence="9" type="ORF">DYB26_007770</name>
    <name evidence="7" type="ORF">DYB30_006873</name>
    <name evidence="8" type="ORF">DYB31_010448</name>
    <name evidence="5" type="ORF">DYB34_010700</name>
    <name evidence="3" type="ORF">DYB36_010189</name>
    <name evidence="6" type="ORF">DYB38_010137</name>
</gene>
<dbReference type="VEuPathDB" id="FungiDB:H257_04881"/>
<dbReference type="EMBL" id="QUTC01004763">
    <property type="protein sequence ID" value="RHY62547.1"/>
    <property type="molecule type" value="Genomic_DNA"/>
</dbReference>
<accession>A0A397BJU9</accession>
<dbReference type="EMBL" id="QUTB01006592">
    <property type="protein sequence ID" value="RHY49311.1"/>
    <property type="molecule type" value="Genomic_DNA"/>
</dbReference>
<evidence type="ECO:0000313" key="8">
    <source>
        <dbReference type="EMBL" id="RHZ29231.1"/>
    </source>
</evidence>
<dbReference type="NCBIfam" id="TIGR00654">
    <property type="entry name" value="PhzF_family"/>
    <property type="match status" value="1"/>
</dbReference>
<keyword evidence="1" id="KW-0413">Isomerase</keyword>
<evidence type="ECO:0000313" key="10">
    <source>
        <dbReference type="Proteomes" id="UP000265427"/>
    </source>
</evidence>
<dbReference type="GO" id="GO:0005737">
    <property type="term" value="C:cytoplasm"/>
    <property type="evidence" value="ECO:0007669"/>
    <property type="project" value="TreeGrafter"/>
</dbReference>